<dbReference type="InterPro" id="IPR009057">
    <property type="entry name" value="Homeodomain-like_sf"/>
</dbReference>
<dbReference type="Gene3D" id="1.10.10.60">
    <property type="entry name" value="Homeodomain-like"/>
    <property type="match status" value="1"/>
</dbReference>
<evidence type="ECO:0000256" key="3">
    <source>
        <dbReference type="ARBA" id="ARBA00023163"/>
    </source>
</evidence>
<evidence type="ECO:0000256" key="4">
    <source>
        <dbReference type="SAM" id="Coils"/>
    </source>
</evidence>
<dbReference type="PROSITE" id="PS01124">
    <property type="entry name" value="HTH_ARAC_FAMILY_2"/>
    <property type="match status" value="1"/>
</dbReference>
<evidence type="ECO:0000256" key="2">
    <source>
        <dbReference type="ARBA" id="ARBA00023125"/>
    </source>
</evidence>
<feature type="coiled-coil region" evidence="4">
    <location>
        <begin position="124"/>
        <end position="151"/>
    </location>
</feature>
<keyword evidence="2" id="KW-0238">DNA-binding</keyword>
<dbReference type="AlphaFoldDB" id="A0A6P0UMF9"/>
<name>A0A6P0UMF9_9FLAO</name>
<sequence length="273" mass="31272">MIFLKFNPPAELRGIVKSFWILECESASDQVMDYSLFADNFPGLIFQFRGEKFNTKNKNGIYTPAPLCHYQGQMNTPELMTCKGSFGIIGVYFYSKATDLIFDLPATEVTNTTIDIDTLLGSEGKRMEEIIAEAANNRERLKALSNFLLRRLKRKKTTGNDVANALVQKLIEHNGNISMDRLCHYSGYSFRQMERIFKNTTGFSPKLFSRILRFKYAVKLYEQNSYSRLGELAYDSGYADQSHFIRDFNSFSGISPRLYFKGLEETAGSFVRL</sequence>
<keyword evidence="7" id="KW-1185">Reference proteome</keyword>
<dbReference type="InterPro" id="IPR050204">
    <property type="entry name" value="AraC_XylS_family_regulators"/>
</dbReference>
<dbReference type="InterPro" id="IPR046532">
    <property type="entry name" value="DUF6597"/>
</dbReference>
<accession>A0A6P0UMF9</accession>
<proteinExistence type="predicted"/>
<dbReference type="SMART" id="SM00342">
    <property type="entry name" value="HTH_ARAC"/>
    <property type="match status" value="1"/>
</dbReference>
<dbReference type="Pfam" id="PF12833">
    <property type="entry name" value="HTH_18"/>
    <property type="match status" value="1"/>
</dbReference>
<gene>
    <name evidence="6" type="ORF">GWK08_09340</name>
</gene>
<dbReference type="GO" id="GO:0003700">
    <property type="term" value="F:DNA-binding transcription factor activity"/>
    <property type="evidence" value="ECO:0007669"/>
    <property type="project" value="InterPro"/>
</dbReference>
<comment type="caution">
    <text evidence="6">The sequence shown here is derived from an EMBL/GenBank/DDBJ whole genome shotgun (WGS) entry which is preliminary data.</text>
</comment>
<dbReference type="InterPro" id="IPR018060">
    <property type="entry name" value="HTH_AraC"/>
</dbReference>
<evidence type="ECO:0000313" key="6">
    <source>
        <dbReference type="EMBL" id="NER13640.1"/>
    </source>
</evidence>
<evidence type="ECO:0000313" key="7">
    <source>
        <dbReference type="Proteomes" id="UP000468581"/>
    </source>
</evidence>
<keyword evidence="1" id="KW-0805">Transcription regulation</keyword>
<dbReference type="EMBL" id="JAABOO010000002">
    <property type="protein sequence ID" value="NER13640.1"/>
    <property type="molecule type" value="Genomic_DNA"/>
</dbReference>
<dbReference type="Proteomes" id="UP000468581">
    <property type="component" value="Unassembled WGS sequence"/>
</dbReference>
<dbReference type="PANTHER" id="PTHR46796:SF13">
    <property type="entry name" value="HTH-TYPE TRANSCRIPTIONAL ACTIVATOR RHAS"/>
    <property type="match status" value="1"/>
</dbReference>
<evidence type="ECO:0000259" key="5">
    <source>
        <dbReference type="PROSITE" id="PS01124"/>
    </source>
</evidence>
<dbReference type="GO" id="GO:0043565">
    <property type="term" value="F:sequence-specific DNA binding"/>
    <property type="evidence" value="ECO:0007669"/>
    <property type="project" value="InterPro"/>
</dbReference>
<dbReference type="SUPFAM" id="SSF46689">
    <property type="entry name" value="Homeodomain-like"/>
    <property type="match status" value="1"/>
</dbReference>
<dbReference type="RefSeq" id="WP_163606710.1">
    <property type="nucleotide sequence ID" value="NZ_JAABOO010000002.1"/>
</dbReference>
<organism evidence="6 7">
    <name type="scientific">Leptobacterium flavescens</name>
    <dbReference type="NCBI Taxonomy" id="472055"/>
    <lineage>
        <taxon>Bacteria</taxon>
        <taxon>Pseudomonadati</taxon>
        <taxon>Bacteroidota</taxon>
        <taxon>Flavobacteriia</taxon>
        <taxon>Flavobacteriales</taxon>
        <taxon>Flavobacteriaceae</taxon>
        <taxon>Leptobacterium</taxon>
    </lineage>
</organism>
<evidence type="ECO:0000256" key="1">
    <source>
        <dbReference type="ARBA" id="ARBA00023015"/>
    </source>
</evidence>
<keyword evidence="3" id="KW-0804">Transcription</keyword>
<feature type="domain" description="HTH araC/xylS-type" evidence="5">
    <location>
        <begin position="161"/>
        <end position="262"/>
    </location>
</feature>
<keyword evidence="4" id="KW-0175">Coiled coil</keyword>
<reference evidence="6 7" key="1">
    <citation type="submission" date="2020-01" db="EMBL/GenBank/DDBJ databases">
        <title>Leptobacterium flavescens.</title>
        <authorList>
            <person name="Wang G."/>
        </authorList>
    </citation>
    <scope>NUCLEOTIDE SEQUENCE [LARGE SCALE GENOMIC DNA]</scope>
    <source>
        <strain evidence="6 7">KCTC 22160</strain>
    </source>
</reference>
<dbReference type="Pfam" id="PF20240">
    <property type="entry name" value="DUF6597"/>
    <property type="match status" value="1"/>
</dbReference>
<dbReference type="PANTHER" id="PTHR46796">
    <property type="entry name" value="HTH-TYPE TRANSCRIPTIONAL ACTIVATOR RHAS-RELATED"/>
    <property type="match status" value="1"/>
</dbReference>
<protein>
    <submittedName>
        <fullName evidence="6">Helix-turn-helix domain-containing protein</fullName>
    </submittedName>
</protein>